<dbReference type="Proteomes" id="UP000310039">
    <property type="component" value="Unassembled WGS sequence"/>
</dbReference>
<proteinExistence type="predicted"/>
<name>A0A4S9XQ95_AURPU</name>
<feature type="compositionally biased region" description="Polar residues" evidence="1">
    <location>
        <begin position="1"/>
        <end position="12"/>
    </location>
</feature>
<feature type="region of interest" description="Disordered" evidence="1">
    <location>
        <begin position="1"/>
        <end position="39"/>
    </location>
</feature>
<evidence type="ECO:0000313" key="2">
    <source>
        <dbReference type="EMBL" id="THZ81740.1"/>
    </source>
</evidence>
<dbReference type="AlphaFoldDB" id="A0A4S9XQ95"/>
<accession>A0A4S9XQ95</accession>
<comment type="caution">
    <text evidence="2">The sequence shown here is derived from an EMBL/GenBank/DDBJ whole genome shotgun (WGS) entry which is preliminary data.</text>
</comment>
<dbReference type="EMBL" id="QZBT01000093">
    <property type="protein sequence ID" value="THZ81740.1"/>
    <property type="molecule type" value="Genomic_DNA"/>
</dbReference>
<evidence type="ECO:0000256" key="1">
    <source>
        <dbReference type="SAM" id="MobiDB-lite"/>
    </source>
</evidence>
<evidence type="ECO:0000313" key="3">
    <source>
        <dbReference type="Proteomes" id="UP000310039"/>
    </source>
</evidence>
<sequence>MNNTNQHVNPAEQNEDMTAAEQESETIKSEKRTFRRRIKNSRNMTEADIEALYQEHNNLVAHKEDMFKKIKARTSKPDELFDRYEHHTFCFALLRREAPALQDLNLLSTQAIAKWSNILHHDNRAREAKWELYQMRREDAEWETSCKKILDFQEKHCVFVKRDSQKKFLEGEKIVNKDETYWKELIMMLSDVQKDYLDEHRVM</sequence>
<gene>
    <name evidence="2" type="ORF">D6C84_06355</name>
</gene>
<reference evidence="2 3" key="1">
    <citation type="submission" date="2018-10" db="EMBL/GenBank/DDBJ databases">
        <title>Fifty Aureobasidium pullulans genomes reveal a recombining polyextremotolerant generalist.</title>
        <authorList>
            <person name="Gostincar C."/>
            <person name="Turk M."/>
            <person name="Zajc J."/>
            <person name="Gunde-Cimerman N."/>
        </authorList>
    </citation>
    <scope>NUCLEOTIDE SEQUENCE [LARGE SCALE GENOMIC DNA]</scope>
    <source>
        <strain evidence="2 3">EXF-3403</strain>
    </source>
</reference>
<protein>
    <submittedName>
        <fullName evidence="2">Uncharacterized protein</fullName>
    </submittedName>
</protein>
<organism evidence="2 3">
    <name type="scientific">Aureobasidium pullulans</name>
    <name type="common">Black yeast</name>
    <name type="synonym">Pullularia pullulans</name>
    <dbReference type="NCBI Taxonomy" id="5580"/>
    <lineage>
        <taxon>Eukaryota</taxon>
        <taxon>Fungi</taxon>
        <taxon>Dikarya</taxon>
        <taxon>Ascomycota</taxon>
        <taxon>Pezizomycotina</taxon>
        <taxon>Dothideomycetes</taxon>
        <taxon>Dothideomycetidae</taxon>
        <taxon>Dothideales</taxon>
        <taxon>Saccotheciaceae</taxon>
        <taxon>Aureobasidium</taxon>
    </lineage>
</organism>